<name>A0A6J2T8H0_DROLE</name>
<dbReference type="InterPro" id="IPR036880">
    <property type="entry name" value="Kunitz_BPTI_sf"/>
</dbReference>
<dbReference type="GeneID" id="115623137"/>
<dbReference type="Proteomes" id="UP000504634">
    <property type="component" value="Unplaced"/>
</dbReference>
<protein>
    <submittedName>
        <fullName evidence="4">Male accessory gland serine protease inhibitor-like</fullName>
    </submittedName>
</protein>
<dbReference type="OrthoDB" id="4473401at2759"/>
<reference evidence="4" key="1">
    <citation type="submission" date="2025-08" db="UniProtKB">
        <authorList>
            <consortium name="RefSeq"/>
        </authorList>
    </citation>
    <scope>IDENTIFICATION</scope>
    <source>
        <strain evidence="4">11010-0011.00</strain>
        <tissue evidence="4">Whole body</tissue>
    </source>
</reference>
<gene>
    <name evidence="4" type="primary">LOC115623137</name>
</gene>
<sequence length="93" mass="10561">MKIVLALVCLAVCVAQLNAQPPVVCRGRPVFQVCTGGRDEGNANGRLCRLTSQDPMWYYNSRQRTCIRMRYRGCGGNNNRYCTNADCLQRCRR</sequence>
<evidence type="ECO:0000259" key="2">
    <source>
        <dbReference type="PROSITE" id="PS50279"/>
    </source>
</evidence>
<evidence type="ECO:0000313" key="4">
    <source>
        <dbReference type="RefSeq" id="XP_030373206.1"/>
    </source>
</evidence>
<feature type="domain" description="BPTI/Kunitz inhibitor" evidence="2">
    <location>
        <begin position="34"/>
        <end position="91"/>
    </location>
</feature>
<dbReference type="SUPFAM" id="SSF57362">
    <property type="entry name" value="BPTI-like"/>
    <property type="match status" value="1"/>
</dbReference>
<dbReference type="GO" id="GO:0004867">
    <property type="term" value="F:serine-type endopeptidase inhibitor activity"/>
    <property type="evidence" value="ECO:0007669"/>
    <property type="project" value="UniProtKB-KW"/>
</dbReference>
<dbReference type="Pfam" id="PF00014">
    <property type="entry name" value="Kunitz_BPTI"/>
    <property type="match status" value="1"/>
</dbReference>
<dbReference type="AlphaFoldDB" id="A0A6J2T8H0"/>
<dbReference type="SMART" id="SM00131">
    <property type="entry name" value="KU"/>
    <property type="match status" value="1"/>
</dbReference>
<keyword evidence="1" id="KW-0732">Signal</keyword>
<evidence type="ECO:0000256" key="1">
    <source>
        <dbReference type="SAM" id="SignalP"/>
    </source>
</evidence>
<dbReference type="Gene3D" id="4.10.410.10">
    <property type="entry name" value="Pancreatic trypsin inhibitor Kunitz domain"/>
    <property type="match status" value="1"/>
</dbReference>
<proteinExistence type="predicted"/>
<feature type="chain" id="PRO_5026894845" evidence="1">
    <location>
        <begin position="20"/>
        <end position="93"/>
    </location>
</feature>
<accession>A0A6J2T8H0</accession>
<keyword evidence="4" id="KW-0646">Protease inhibitor</keyword>
<organism evidence="3 4">
    <name type="scientific">Drosophila lebanonensis</name>
    <name type="common">Fruit fly</name>
    <name type="synonym">Scaptodrosophila lebanonensis</name>
    <dbReference type="NCBI Taxonomy" id="7225"/>
    <lineage>
        <taxon>Eukaryota</taxon>
        <taxon>Metazoa</taxon>
        <taxon>Ecdysozoa</taxon>
        <taxon>Arthropoda</taxon>
        <taxon>Hexapoda</taxon>
        <taxon>Insecta</taxon>
        <taxon>Pterygota</taxon>
        <taxon>Neoptera</taxon>
        <taxon>Endopterygota</taxon>
        <taxon>Diptera</taxon>
        <taxon>Brachycera</taxon>
        <taxon>Muscomorpha</taxon>
        <taxon>Ephydroidea</taxon>
        <taxon>Drosophilidae</taxon>
        <taxon>Scaptodrosophila</taxon>
    </lineage>
</organism>
<dbReference type="RefSeq" id="XP_030373206.1">
    <property type="nucleotide sequence ID" value="XM_030517346.1"/>
</dbReference>
<feature type="signal peptide" evidence="1">
    <location>
        <begin position="1"/>
        <end position="19"/>
    </location>
</feature>
<keyword evidence="4" id="KW-0722">Serine protease inhibitor</keyword>
<dbReference type="PROSITE" id="PS50279">
    <property type="entry name" value="BPTI_KUNITZ_2"/>
    <property type="match status" value="1"/>
</dbReference>
<keyword evidence="3" id="KW-1185">Reference proteome</keyword>
<evidence type="ECO:0000313" key="3">
    <source>
        <dbReference type="Proteomes" id="UP000504634"/>
    </source>
</evidence>
<dbReference type="InterPro" id="IPR002223">
    <property type="entry name" value="Kunitz_BPTI"/>
</dbReference>